<comment type="caution">
    <text evidence="2">The sequence shown here is derived from an EMBL/GenBank/DDBJ whole genome shotgun (WGS) entry which is preliminary data.</text>
</comment>
<name>A0A8J4QK74_9ROSI</name>
<reference evidence="2" key="1">
    <citation type="submission" date="2020-03" db="EMBL/GenBank/DDBJ databases">
        <title>Castanea mollissima Vanexum genome sequencing.</title>
        <authorList>
            <person name="Staton M."/>
        </authorList>
    </citation>
    <scope>NUCLEOTIDE SEQUENCE</scope>
    <source>
        <tissue evidence="2">Leaf</tissue>
    </source>
</reference>
<dbReference type="Gene3D" id="3.10.50.10">
    <property type="match status" value="1"/>
</dbReference>
<evidence type="ECO:0000256" key="1">
    <source>
        <dbReference type="SAM" id="MobiDB-lite"/>
    </source>
</evidence>
<gene>
    <name evidence="2" type="ORF">CMV_022068</name>
</gene>
<evidence type="ECO:0000313" key="2">
    <source>
        <dbReference type="EMBL" id="KAF3952368.1"/>
    </source>
</evidence>
<dbReference type="Gene3D" id="3.20.20.80">
    <property type="entry name" value="Glycosidases"/>
    <property type="match status" value="1"/>
</dbReference>
<organism evidence="2 3">
    <name type="scientific">Castanea mollissima</name>
    <name type="common">Chinese chestnut</name>
    <dbReference type="NCBI Taxonomy" id="60419"/>
    <lineage>
        <taxon>Eukaryota</taxon>
        <taxon>Viridiplantae</taxon>
        <taxon>Streptophyta</taxon>
        <taxon>Embryophyta</taxon>
        <taxon>Tracheophyta</taxon>
        <taxon>Spermatophyta</taxon>
        <taxon>Magnoliopsida</taxon>
        <taxon>eudicotyledons</taxon>
        <taxon>Gunneridae</taxon>
        <taxon>Pentapetalae</taxon>
        <taxon>rosids</taxon>
        <taxon>fabids</taxon>
        <taxon>Fagales</taxon>
        <taxon>Fagaceae</taxon>
        <taxon>Castanea</taxon>
    </lineage>
</organism>
<sequence>MSSMTSNASTRKTFIDSSITIGTANKSGSVQCLISKAQCEQLLAFLNAGFNSGENHHAANVSTGNGLANLSSGVVDVCSPAGVPATVVSSFHSDSSLAAFDSTDSSVPTSITSVPACTSTHEPPSTPIRRSSRQSTKPANLQDYVCATTHVSGAPYDVADGLTYSHLEPYYCYNGTIWVGYDDVKSILAKVMYAKGKKLLGCFAICMVS</sequence>
<feature type="region of interest" description="Disordered" evidence="1">
    <location>
        <begin position="113"/>
        <end position="139"/>
    </location>
</feature>
<accession>A0A8J4QK74</accession>
<protein>
    <submittedName>
        <fullName evidence="2">Uncharacterized protein</fullName>
    </submittedName>
</protein>
<proteinExistence type="predicted"/>
<dbReference type="OrthoDB" id="1814523at2759"/>
<evidence type="ECO:0000313" key="3">
    <source>
        <dbReference type="Proteomes" id="UP000737018"/>
    </source>
</evidence>
<dbReference type="InterPro" id="IPR029070">
    <property type="entry name" value="Chitinase_insertion_sf"/>
</dbReference>
<dbReference type="Proteomes" id="UP000737018">
    <property type="component" value="Unassembled WGS sequence"/>
</dbReference>
<dbReference type="AlphaFoldDB" id="A0A8J4QK74"/>
<feature type="compositionally biased region" description="Polar residues" evidence="1">
    <location>
        <begin position="113"/>
        <end position="123"/>
    </location>
</feature>
<dbReference type="EMBL" id="JRKL02004531">
    <property type="protein sequence ID" value="KAF3952368.1"/>
    <property type="molecule type" value="Genomic_DNA"/>
</dbReference>
<keyword evidence="3" id="KW-1185">Reference proteome</keyword>